<protein>
    <submittedName>
        <fullName evidence="2">Uncharacterized protein</fullName>
    </submittedName>
</protein>
<keyword evidence="1" id="KW-0472">Membrane</keyword>
<dbReference type="EMBL" id="CADCTK010000921">
    <property type="protein sequence ID" value="CAA9289117.1"/>
    <property type="molecule type" value="Genomic_DNA"/>
</dbReference>
<feature type="transmembrane region" description="Helical" evidence="1">
    <location>
        <begin position="57"/>
        <end position="74"/>
    </location>
</feature>
<accession>A0A6J4JW01</accession>
<sequence length="138" mass="15102">MGAKRQIGAEPGAPAHGRDERRAVPRGVIVLGLLLYTIAFISVAVALFIPAVGLPRWILLLYGLATATLATGLFRRRRWAWFSMLAFVLVNGYYLLLGTAQRGQNTAVGLTVLAVIAAYLLWPGVRGAYLEQQPRREV</sequence>
<proteinExistence type="predicted"/>
<gene>
    <name evidence="2" type="ORF">AVDCRST_MAG26-3959</name>
</gene>
<organism evidence="2">
    <name type="scientific">uncultured Chloroflexia bacterium</name>
    <dbReference type="NCBI Taxonomy" id="1672391"/>
    <lineage>
        <taxon>Bacteria</taxon>
        <taxon>Bacillati</taxon>
        <taxon>Chloroflexota</taxon>
        <taxon>Chloroflexia</taxon>
        <taxon>environmental samples</taxon>
    </lineage>
</organism>
<evidence type="ECO:0000313" key="2">
    <source>
        <dbReference type="EMBL" id="CAA9289117.1"/>
    </source>
</evidence>
<name>A0A6J4JW01_9CHLR</name>
<feature type="transmembrane region" description="Helical" evidence="1">
    <location>
        <begin position="28"/>
        <end position="51"/>
    </location>
</feature>
<keyword evidence="1" id="KW-0812">Transmembrane</keyword>
<reference evidence="2" key="1">
    <citation type="submission" date="2020-02" db="EMBL/GenBank/DDBJ databases">
        <authorList>
            <person name="Meier V. D."/>
        </authorList>
    </citation>
    <scope>NUCLEOTIDE SEQUENCE</scope>
    <source>
        <strain evidence="2">AVDCRST_MAG26</strain>
    </source>
</reference>
<feature type="transmembrane region" description="Helical" evidence="1">
    <location>
        <begin position="81"/>
        <end position="100"/>
    </location>
</feature>
<feature type="transmembrane region" description="Helical" evidence="1">
    <location>
        <begin position="106"/>
        <end position="125"/>
    </location>
</feature>
<keyword evidence="1" id="KW-1133">Transmembrane helix</keyword>
<dbReference type="AlphaFoldDB" id="A0A6J4JW01"/>
<evidence type="ECO:0000256" key="1">
    <source>
        <dbReference type="SAM" id="Phobius"/>
    </source>
</evidence>